<evidence type="ECO:0000313" key="1">
    <source>
        <dbReference type="EMBL" id="KAA8642702.1"/>
    </source>
</evidence>
<reference evidence="1 2" key="1">
    <citation type="submission" date="2019-08" db="EMBL/GenBank/DDBJ databases">
        <title>The genome sequence of a newly discovered highly antifungal drug resistant Aspergillus species, Aspergillus tanneri NIH 1004.</title>
        <authorList>
            <person name="Mounaud S."/>
            <person name="Singh I."/>
            <person name="Joardar V."/>
            <person name="Pakala S."/>
            <person name="Pakala S."/>
            <person name="Venepally P."/>
            <person name="Chung J.K."/>
            <person name="Losada L."/>
            <person name="Nierman W.C."/>
        </authorList>
    </citation>
    <scope>NUCLEOTIDE SEQUENCE [LARGE SCALE GENOMIC DNA]</scope>
    <source>
        <strain evidence="1 2">NIH1004</strain>
    </source>
</reference>
<dbReference type="EMBL" id="QUQM01000005">
    <property type="protein sequence ID" value="KAA8642702.1"/>
    <property type="molecule type" value="Genomic_DNA"/>
</dbReference>
<comment type="caution">
    <text evidence="1">The sequence shown here is derived from an EMBL/GenBank/DDBJ whole genome shotgun (WGS) entry which is preliminary data.</text>
</comment>
<name>A0A5M9M6M3_9EURO</name>
<dbReference type="OrthoDB" id="4472074at2759"/>
<proteinExistence type="predicted"/>
<dbReference type="Proteomes" id="UP000324241">
    <property type="component" value="Unassembled WGS sequence"/>
</dbReference>
<dbReference type="GeneID" id="54332156"/>
<dbReference type="RefSeq" id="XP_033422064.1">
    <property type="nucleotide sequence ID" value="XM_033574046.1"/>
</dbReference>
<accession>A0A5M9M6M3</accession>
<dbReference type="AlphaFoldDB" id="A0A5M9M6M3"/>
<gene>
    <name evidence="1" type="ORF">ATNIH1004_009454</name>
</gene>
<dbReference type="VEuPathDB" id="FungiDB:EYZ11_013054"/>
<sequence>MRQDLDALDVHALEWPRVMAAYAVGNEVYLASSARGPPLIYKTPSTHGGRGGTREGLPPDLERALSACSQRTLVSAQHKNDASCGEMNIFLMYHERERPALPKGGKMVAWSVTPDINGKIMDEKIVDPCWGDSLTEYGCQEVMGELRQGISVLAGNTRPEAYNPNSIQAMEWQPLFYSESTRGKSPDDVYSEYCE</sequence>
<organism evidence="1 2">
    <name type="scientific">Aspergillus tanneri</name>
    <dbReference type="NCBI Taxonomy" id="1220188"/>
    <lineage>
        <taxon>Eukaryota</taxon>
        <taxon>Fungi</taxon>
        <taxon>Dikarya</taxon>
        <taxon>Ascomycota</taxon>
        <taxon>Pezizomycotina</taxon>
        <taxon>Eurotiomycetes</taxon>
        <taxon>Eurotiomycetidae</taxon>
        <taxon>Eurotiales</taxon>
        <taxon>Aspergillaceae</taxon>
        <taxon>Aspergillus</taxon>
        <taxon>Aspergillus subgen. Circumdati</taxon>
    </lineage>
</organism>
<evidence type="ECO:0000313" key="2">
    <source>
        <dbReference type="Proteomes" id="UP000324241"/>
    </source>
</evidence>
<protein>
    <submittedName>
        <fullName evidence="1">Uncharacterized protein</fullName>
    </submittedName>
</protein>